<dbReference type="KEGG" id="aot:AcetOri_orf02621"/>
<proteinExistence type="predicted"/>
<organism evidence="2 3">
    <name type="scientific">Acetobacter orientalis</name>
    <dbReference type="NCBI Taxonomy" id="146474"/>
    <lineage>
        <taxon>Bacteria</taxon>
        <taxon>Pseudomonadati</taxon>
        <taxon>Pseudomonadota</taxon>
        <taxon>Alphaproteobacteria</taxon>
        <taxon>Acetobacterales</taxon>
        <taxon>Acetobacteraceae</taxon>
        <taxon>Acetobacter</taxon>
    </lineage>
</organism>
<feature type="region of interest" description="Disordered" evidence="1">
    <location>
        <begin position="1"/>
        <end position="25"/>
    </location>
</feature>
<reference evidence="2 3" key="1">
    <citation type="submission" date="2018-02" db="EMBL/GenBank/DDBJ databases">
        <title>Acetobacter orientalis genome.</title>
        <authorList>
            <person name="Nakashima N."/>
            <person name="Tamura T."/>
        </authorList>
    </citation>
    <scope>NUCLEOTIDE SEQUENCE [LARGE SCALE GENOMIC DNA]</scope>
    <source>
        <strain evidence="2 3">FAN1</strain>
    </source>
</reference>
<evidence type="ECO:0000256" key="1">
    <source>
        <dbReference type="SAM" id="MobiDB-lite"/>
    </source>
</evidence>
<dbReference type="AlphaFoldDB" id="A0A2Z5ZHY9"/>
<keyword evidence="2" id="KW-0675">Receptor</keyword>
<protein>
    <submittedName>
        <fullName evidence="2">Oxytocin receptor-like</fullName>
    </submittedName>
</protein>
<evidence type="ECO:0000313" key="2">
    <source>
        <dbReference type="EMBL" id="BBC80101.1"/>
    </source>
</evidence>
<name>A0A2Z5ZHY9_9PROT</name>
<dbReference type="Proteomes" id="UP000270034">
    <property type="component" value="Chromosome"/>
</dbReference>
<evidence type="ECO:0000313" key="3">
    <source>
        <dbReference type="Proteomes" id="UP000270034"/>
    </source>
</evidence>
<sequence>MTRRPAALSSFVERHKQPQTKRTKKAGEETLSRLFGVANAAF</sequence>
<gene>
    <name evidence="2" type="ORF">AcetOrient_orf02621</name>
</gene>
<accession>A0A2Z5ZHY9</accession>
<dbReference type="EMBL" id="AP018515">
    <property type="protein sequence ID" value="BBC80101.1"/>
    <property type="molecule type" value="Genomic_DNA"/>
</dbReference>